<evidence type="ECO:0000256" key="3">
    <source>
        <dbReference type="ARBA" id="ARBA00022679"/>
    </source>
</evidence>
<protein>
    <submittedName>
        <fullName evidence="13">Gliding motility related cam kinase</fullName>
    </submittedName>
</protein>
<dbReference type="InterPro" id="IPR008271">
    <property type="entry name" value="Ser/Thr_kinase_AS"/>
</dbReference>
<dbReference type="PROSITE" id="PS50011">
    <property type="entry name" value="PROTEIN_KINASE_DOM"/>
    <property type="match status" value="1"/>
</dbReference>
<dbReference type="RefSeq" id="XP_003058650.1">
    <property type="nucleotide sequence ID" value="XM_003058604.1"/>
</dbReference>
<feature type="region of interest" description="Disordered" evidence="10">
    <location>
        <begin position="469"/>
        <end position="491"/>
    </location>
</feature>
<evidence type="ECO:0000313" key="13">
    <source>
        <dbReference type="EMBL" id="EEH57105.1"/>
    </source>
</evidence>
<feature type="binding site" evidence="8">
    <location>
        <position position="91"/>
    </location>
    <ligand>
        <name>ATP</name>
        <dbReference type="ChEBI" id="CHEBI:30616"/>
    </ligand>
</feature>
<sequence>MGSKASKAKNKVKNGGVQSATAGSTPPSSRDPSARGGSQNSRRNSLDREQTLKNVRKVQDVYEMKSVLGTGGYAVVWGAVHKRTRQEYAIKVMKATSSSNPNDDEVSVDEIRNEIEVMKRIEHPNIVHVREYFVQNGKFYIVMGWLKGGELLDALLDLGNYTEQDAKVIARQLLEALSYMHVNNVIHRDLKLENLLLARPNDISSVVIADFGLARKAVNARQVFTTQCGTPSYVAPEILLGQSYTPAVNVWSMGVILYTLLIGSFPYAHSDQQTLFRIICSGKFQTSQPEWEQIGPEVKDLLRGLLCVDVKERLTAADALNHAWFTADNDASSKNLKASRARLHTFADSMKLQVKTFEPGAFLVRQGELGHEVYLIREGTCDVTVANANGSVSKVATRGKGDFIGEMAVSSEDGDAAAKPRTASVRAVDFVSATVLSKADMQWAVDHDYSLEGEIRSVIEARRAELDDASHRGGNEYSPDGGGGGADALGDGVAAMELE</sequence>
<dbReference type="FunFam" id="1.10.510.10:FF:000571">
    <property type="entry name" value="Maternal embryonic leucine zipper kinase"/>
    <property type="match status" value="1"/>
</dbReference>
<dbReference type="PROSITE" id="PS00888">
    <property type="entry name" value="CNMP_BINDING_1"/>
    <property type="match status" value="1"/>
</dbReference>
<keyword evidence="1 9" id="KW-0723">Serine/threonine-protein kinase</keyword>
<gene>
    <name evidence="13" type="ORF">MICPUCDRAFT_58417</name>
</gene>
<keyword evidence="5 13" id="KW-0418">Kinase</keyword>
<evidence type="ECO:0000313" key="14">
    <source>
        <dbReference type="Proteomes" id="UP000001876"/>
    </source>
</evidence>
<dbReference type="SUPFAM" id="SSF56112">
    <property type="entry name" value="Protein kinase-like (PK-like)"/>
    <property type="match status" value="1"/>
</dbReference>
<dbReference type="InterPro" id="IPR000719">
    <property type="entry name" value="Prot_kinase_dom"/>
</dbReference>
<dbReference type="Gene3D" id="2.60.120.10">
    <property type="entry name" value="Jelly Rolls"/>
    <property type="match status" value="1"/>
</dbReference>
<evidence type="ECO:0000256" key="4">
    <source>
        <dbReference type="ARBA" id="ARBA00022741"/>
    </source>
</evidence>
<dbReference type="InterPro" id="IPR011009">
    <property type="entry name" value="Kinase-like_dom_sf"/>
</dbReference>
<feature type="domain" description="Protein kinase" evidence="11">
    <location>
        <begin position="62"/>
        <end position="325"/>
    </location>
</feature>
<dbReference type="eggNOG" id="KOG0032">
    <property type="taxonomic scope" value="Eukaryota"/>
</dbReference>
<evidence type="ECO:0000256" key="9">
    <source>
        <dbReference type="RuleBase" id="RU000304"/>
    </source>
</evidence>
<evidence type="ECO:0000256" key="7">
    <source>
        <dbReference type="ARBA" id="ARBA00022992"/>
    </source>
</evidence>
<reference evidence="13 14" key="1">
    <citation type="journal article" date="2009" name="Science">
        <title>Green evolution and dynamic adaptations revealed by genomes of the marine picoeukaryotes Micromonas.</title>
        <authorList>
            <person name="Worden A.Z."/>
            <person name="Lee J.H."/>
            <person name="Mock T."/>
            <person name="Rouze P."/>
            <person name="Simmons M.P."/>
            <person name="Aerts A.L."/>
            <person name="Allen A.E."/>
            <person name="Cuvelier M.L."/>
            <person name="Derelle E."/>
            <person name="Everett M.V."/>
            <person name="Foulon E."/>
            <person name="Grimwood J."/>
            <person name="Gundlach H."/>
            <person name="Henrissat B."/>
            <person name="Napoli C."/>
            <person name="McDonald S.M."/>
            <person name="Parker M.S."/>
            <person name="Rombauts S."/>
            <person name="Salamov A."/>
            <person name="Von Dassow P."/>
            <person name="Badger J.H."/>
            <person name="Coutinho P.M."/>
            <person name="Demir E."/>
            <person name="Dubchak I."/>
            <person name="Gentemann C."/>
            <person name="Eikrem W."/>
            <person name="Gready J.E."/>
            <person name="John U."/>
            <person name="Lanier W."/>
            <person name="Lindquist E.A."/>
            <person name="Lucas S."/>
            <person name="Mayer K.F."/>
            <person name="Moreau H."/>
            <person name="Not F."/>
            <person name="Otillar R."/>
            <person name="Panaud O."/>
            <person name="Pangilinan J."/>
            <person name="Paulsen I."/>
            <person name="Piegu B."/>
            <person name="Poliakov A."/>
            <person name="Robbens S."/>
            <person name="Schmutz J."/>
            <person name="Toulza E."/>
            <person name="Wyss T."/>
            <person name="Zelensky A."/>
            <person name="Zhou K."/>
            <person name="Armbrust E.V."/>
            <person name="Bhattacharya D."/>
            <person name="Goodenough U.W."/>
            <person name="Van de Peer Y."/>
            <person name="Grigoriev I.V."/>
        </authorList>
    </citation>
    <scope>NUCLEOTIDE SEQUENCE [LARGE SCALE GENOMIC DNA]</scope>
    <source>
        <strain evidence="13 14">CCMP1545</strain>
    </source>
</reference>
<evidence type="ECO:0000256" key="1">
    <source>
        <dbReference type="ARBA" id="ARBA00022527"/>
    </source>
</evidence>
<dbReference type="PANTHER" id="PTHR24347">
    <property type="entry name" value="SERINE/THREONINE-PROTEIN KINASE"/>
    <property type="match status" value="1"/>
</dbReference>
<dbReference type="SUPFAM" id="SSF51206">
    <property type="entry name" value="cAMP-binding domain-like"/>
    <property type="match status" value="1"/>
</dbReference>
<evidence type="ECO:0000256" key="6">
    <source>
        <dbReference type="ARBA" id="ARBA00022840"/>
    </source>
</evidence>
<dbReference type="Pfam" id="PF00027">
    <property type="entry name" value="cNMP_binding"/>
    <property type="match status" value="1"/>
</dbReference>
<dbReference type="PROSITE" id="PS50042">
    <property type="entry name" value="CNMP_BINDING_3"/>
    <property type="match status" value="1"/>
</dbReference>
<name>C1MSB1_MICPC</name>
<dbReference type="FunFam" id="3.30.200.20:FF:000315">
    <property type="entry name" value="Calcium-dependent protein kinase 3"/>
    <property type="match status" value="1"/>
</dbReference>
<dbReference type="InterPro" id="IPR017441">
    <property type="entry name" value="Protein_kinase_ATP_BS"/>
</dbReference>
<keyword evidence="14" id="KW-1185">Reference proteome</keyword>
<keyword evidence="7" id="KW-0142">cGMP-binding</keyword>
<dbReference type="GO" id="GO:0030553">
    <property type="term" value="F:cGMP binding"/>
    <property type="evidence" value="ECO:0007669"/>
    <property type="project" value="UniProtKB-KW"/>
</dbReference>
<dbReference type="SMART" id="SM00100">
    <property type="entry name" value="cNMP"/>
    <property type="match status" value="1"/>
</dbReference>
<dbReference type="STRING" id="564608.C1MSB1"/>
<dbReference type="OMA" id="EMAYLAP"/>
<keyword evidence="2" id="KW-0140">cGMP</keyword>
<dbReference type="AlphaFoldDB" id="C1MSB1"/>
<dbReference type="Pfam" id="PF00069">
    <property type="entry name" value="Pkinase"/>
    <property type="match status" value="1"/>
</dbReference>
<accession>C1MSB1</accession>
<keyword evidence="6 8" id="KW-0067">ATP-binding</keyword>
<dbReference type="InterPro" id="IPR014710">
    <property type="entry name" value="RmlC-like_jellyroll"/>
</dbReference>
<dbReference type="InterPro" id="IPR000595">
    <property type="entry name" value="cNMP-bd_dom"/>
</dbReference>
<dbReference type="PROSITE" id="PS00107">
    <property type="entry name" value="PROTEIN_KINASE_ATP"/>
    <property type="match status" value="1"/>
</dbReference>
<organism evidence="14">
    <name type="scientific">Micromonas pusilla (strain CCMP1545)</name>
    <name type="common">Picoplanktonic green alga</name>
    <dbReference type="NCBI Taxonomy" id="564608"/>
    <lineage>
        <taxon>Eukaryota</taxon>
        <taxon>Viridiplantae</taxon>
        <taxon>Chlorophyta</taxon>
        <taxon>Mamiellophyceae</taxon>
        <taxon>Mamiellales</taxon>
        <taxon>Mamiellaceae</taxon>
        <taxon>Micromonas</taxon>
    </lineage>
</organism>
<dbReference type="Proteomes" id="UP000001876">
    <property type="component" value="Unassembled WGS sequence"/>
</dbReference>
<dbReference type="KEGG" id="mpp:MICPUCDRAFT_58417"/>
<dbReference type="OrthoDB" id="40902at2759"/>
<evidence type="ECO:0000256" key="2">
    <source>
        <dbReference type="ARBA" id="ARBA00022535"/>
    </source>
</evidence>
<keyword evidence="4 8" id="KW-0547">Nucleotide-binding</keyword>
<dbReference type="EMBL" id="GG663739">
    <property type="protein sequence ID" value="EEH57105.1"/>
    <property type="molecule type" value="Genomic_DNA"/>
</dbReference>
<dbReference type="GO" id="GO:0005524">
    <property type="term" value="F:ATP binding"/>
    <property type="evidence" value="ECO:0007669"/>
    <property type="project" value="UniProtKB-UniRule"/>
</dbReference>
<dbReference type="SMART" id="SM00220">
    <property type="entry name" value="S_TKc"/>
    <property type="match status" value="1"/>
</dbReference>
<evidence type="ECO:0000259" key="12">
    <source>
        <dbReference type="PROSITE" id="PS50042"/>
    </source>
</evidence>
<evidence type="ECO:0000256" key="8">
    <source>
        <dbReference type="PROSITE-ProRule" id="PRU10141"/>
    </source>
</evidence>
<dbReference type="Gene3D" id="1.10.510.10">
    <property type="entry name" value="Transferase(Phosphotransferase) domain 1"/>
    <property type="match status" value="1"/>
</dbReference>
<dbReference type="PROSITE" id="PS00889">
    <property type="entry name" value="CNMP_BINDING_2"/>
    <property type="match status" value="1"/>
</dbReference>
<proteinExistence type="inferred from homology"/>
<feature type="compositionally biased region" description="Polar residues" evidence="10">
    <location>
        <begin position="18"/>
        <end position="43"/>
    </location>
</feature>
<feature type="compositionally biased region" description="Basic residues" evidence="10">
    <location>
        <begin position="1"/>
        <end position="12"/>
    </location>
</feature>
<dbReference type="GO" id="GO:0004674">
    <property type="term" value="F:protein serine/threonine kinase activity"/>
    <property type="evidence" value="ECO:0007669"/>
    <property type="project" value="UniProtKB-KW"/>
</dbReference>
<dbReference type="InterPro" id="IPR018490">
    <property type="entry name" value="cNMP-bd_dom_sf"/>
</dbReference>
<dbReference type="PROSITE" id="PS00108">
    <property type="entry name" value="PROTEIN_KINASE_ST"/>
    <property type="match status" value="1"/>
</dbReference>
<dbReference type="InterPro" id="IPR018488">
    <property type="entry name" value="cNMP-bd_CS"/>
</dbReference>
<feature type="region of interest" description="Disordered" evidence="10">
    <location>
        <begin position="1"/>
        <end position="52"/>
    </location>
</feature>
<dbReference type="CDD" id="cd00038">
    <property type="entry name" value="CAP_ED"/>
    <property type="match status" value="1"/>
</dbReference>
<dbReference type="GeneID" id="9684460"/>
<comment type="similarity">
    <text evidence="9">Belongs to the protein kinase superfamily.</text>
</comment>
<feature type="domain" description="Cyclic nucleotide-binding" evidence="12">
    <location>
        <begin position="352"/>
        <end position="442"/>
    </location>
</feature>
<evidence type="ECO:0000256" key="10">
    <source>
        <dbReference type="SAM" id="MobiDB-lite"/>
    </source>
</evidence>
<keyword evidence="3" id="KW-0808">Transferase</keyword>
<dbReference type="CDD" id="cd05117">
    <property type="entry name" value="STKc_CAMK"/>
    <property type="match status" value="1"/>
</dbReference>
<evidence type="ECO:0000259" key="11">
    <source>
        <dbReference type="PROSITE" id="PS50011"/>
    </source>
</evidence>
<evidence type="ECO:0000256" key="5">
    <source>
        <dbReference type="ARBA" id="ARBA00022777"/>
    </source>
</evidence>